<evidence type="ECO:0000313" key="1">
    <source>
        <dbReference type="EMBL" id="KAK3079665.1"/>
    </source>
</evidence>
<sequence>MDSKALSNKMKAAGLGRLRWYCQVCERQMRDENGFKCHTQTEAHVRNMQLVAEDSRKFISQYSTQFQNDFLRLLKTSHGEKKVHVNHFYQEYISEKSHVHMNATKWSSLTEFATHLGREGLCRVEETDKGLHVAWIDNSPDALRRQDAIRKKERQDKGDEQREQRQIQEQIERAQEMAKSEADKADRALKRTDEDKKIQLNFSTPKIALTKKSPDVEEKKPEAESVKSKPKNVFASAAKKRKQPPAQEAAKKMSAAERIMKEEMERKRMRVS</sequence>
<gene>
    <name evidence="1" type="ORF">LTS18_004185</name>
</gene>
<organism evidence="1 2">
    <name type="scientific">Coniosporium uncinatum</name>
    <dbReference type="NCBI Taxonomy" id="93489"/>
    <lineage>
        <taxon>Eukaryota</taxon>
        <taxon>Fungi</taxon>
        <taxon>Dikarya</taxon>
        <taxon>Ascomycota</taxon>
        <taxon>Pezizomycotina</taxon>
        <taxon>Dothideomycetes</taxon>
        <taxon>Dothideomycetes incertae sedis</taxon>
        <taxon>Coniosporium</taxon>
    </lineage>
</organism>
<evidence type="ECO:0000313" key="2">
    <source>
        <dbReference type="Proteomes" id="UP001186974"/>
    </source>
</evidence>
<name>A0ACC3DSQ2_9PEZI</name>
<proteinExistence type="predicted"/>
<comment type="caution">
    <text evidence="1">The sequence shown here is derived from an EMBL/GenBank/DDBJ whole genome shotgun (WGS) entry which is preliminary data.</text>
</comment>
<dbReference type="EMBL" id="JAWDJW010000989">
    <property type="protein sequence ID" value="KAK3079665.1"/>
    <property type="molecule type" value="Genomic_DNA"/>
</dbReference>
<dbReference type="Proteomes" id="UP001186974">
    <property type="component" value="Unassembled WGS sequence"/>
</dbReference>
<accession>A0ACC3DSQ2</accession>
<protein>
    <submittedName>
        <fullName evidence="1">Uncharacterized protein</fullName>
    </submittedName>
</protein>
<keyword evidence="2" id="KW-1185">Reference proteome</keyword>
<reference evidence="1" key="1">
    <citation type="submission" date="2024-09" db="EMBL/GenBank/DDBJ databases">
        <title>Black Yeasts Isolated from many extreme environments.</title>
        <authorList>
            <person name="Coleine C."/>
            <person name="Stajich J.E."/>
            <person name="Selbmann L."/>
        </authorList>
    </citation>
    <scope>NUCLEOTIDE SEQUENCE</scope>
    <source>
        <strain evidence="1">CCFEE 5737</strain>
    </source>
</reference>